<gene>
    <name evidence="2" type="ORF">BEN30_15250</name>
</gene>
<dbReference type="InterPro" id="IPR011197">
    <property type="entry name" value="UCP012318"/>
</dbReference>
<name>A0A1E5Q4W9_9PROT</name>
<keyword evidence="3" id="KW-1185">Reference proteome</keyword>
<dbReference type="CDD" id="cd00657">
    <property type="entry name" value="Ferritin_like"/>
    <property type="match status" value="1"/>
</dbReference>
<dbReference type="Pfam" id="PF04305">
    <property type="entry name" value="DUF455"/>
    <property type="match status" value="1"/>
</dbReference>
<dbReference type="InterPro" id="IPR009078">
    <property type="entry name" value="Ferritin-like_SF"/>
</dbReference>
<dbReference type="SUPFAM" id="SSF47240">
    <property type="entry name" value="Ferritin-like"/>
    <property type="match status" value="1"/>
</dbReference>
<dbReference type="EMBL" id="MCGG01000054">
    <property type="protein sequence ID" value="OEJ65226.1"/>
    <property type="molecule type" value="Genomic_DNA"/>
</dbReference>
<sequence length="269" mass="29753">MTTPVTLSDAACRVLNTADPAEKVRLTYAYAHEWRAGNIAEIGTSSPPDRPARPVKPVLCPPSDMPKRSAGGGKRRTNLIHAIAHIELNAIDLAWDAVARFAPLNLPKAFYDDWVRVAEDEARHFEMLQNRLVELGASYGDIPAHDGLWEAALNTNDDVLARMALAPMLLEARGLDTTPATVERLRANGDDATADIFELIGEEEISHVAAGVRWFEYVCEQRHLPPTPTFKSLVRERYKGQIKPPFNVPARTQAGMRADYYEPDCAAKA</sequence>
<dbReference type="OrthoDB" id="9778629at2"/>
<evidence type="ECO:0000256" key="1">
    <source>
        <dbReference type="SAM" id="MobiDB-lite"/>
    </source>
</evidence>
<dbReference type="AlphaFoldDB" id="A0A1E5Q4W9"/>
<dbReference type="Proteomes" id="UP000095347">
    <property type="component" value="Unassembled WGS sequence"/>
</dbReference>
<protein>
    <submittedName>
        <fullName evidence="2">Rhamnosyltransferase</fullName>
    </submittedName>
</protein>
<proteinExistence type="predicted"/>
<dbReference type="GO" id="GO:0016740">
    <property type="term" value="F:transferase activity"/>
    <property type="evidence" value="ECO:0007669"/>
    <property type="project" value="UniProtKB-KW"/>
</dbReference>
<organism evidence="2 3">
    <name type="scientific">Magnetovibrio blakemorei</name>
    <dbReference type="NCBI Taxonomy" id="28181"/>
    <lineage>
        <taxon>Bacteria</taxon>
        <taxon>Pseudomonadati</taxon>
        <taxon>Pseudomonadota</taxon>
        <taxon>Alphaproteobacteria</taxon>
        <taxon>Rhodospirillales</taxon>
        <taxon>Magnetovibrionaceae</taxon>
        <taxon>Magnetovibrio</taxon>
    </lineage>
</organism>
<dbReference type="PANTHER" id="PTHR42782:SF4">
    <property type="entry name" value="DUF455 DOMAIN-CONTAINING PROTEIN"/>
    <property type="match status" value="1"/>
</dbReference>
<evidence type="ECO:0000313" key="3">
    <source>
        <dbReference type="Proteomes" id="UP000095347"/>
    </source>
</evidence>
<comment type="caution">
    <text evidence="2">The sequence shown here is derived from an EMBL/GenBank/DDBJ whole genome shotgun (WGS) entry which is preliminary data.</text>
</comment>
<dbReference type="PIRSF" id="PIRSF012318">
    <property type="entry name" value="UCP012318"/>
    <property type="match status" value="1"/>
</dbReference>
<evidence type="ECO:0000313" key="2">
    <source>
        <dbReference type="EMBL" id="OEJ65226.1"/>
    </source>
</evidence>
<dbReference type="PANTHER" id="PTHR42782">
    <property type="entry name" value="SI:CH73-314G15.3"/>
    <property type="match status" value="1"/>
</dbReference>
<dbReference type="STRING" id="28181.BEN30_15250"/>
<dbReference type="InterPro" id="IPR012347">
    <property type="entry name" value="Ferritin-like"/>
</dbReference>
<accession>A0A1E5Q4W9</accession>
<keyword evidence="2" id="KW-0808">Transferase</keyword>
<reference evidence="3" key="1">
    <citation type="submission" date="2016-07" db="EMBL/GenBank/DDBJ databases">
        <authorList>
            <person name="Florea S."/>
            <person name="Webb J.S."/>
            <person name="Jaromczyk J."/>
            <person name="Schardl C.L."/>
        </authorList>
    </citation>
    <scope>NUCLEOTIDE SEQUENCE [LARGE SCALE GENOMIC DNA]</scope>
    <source>
        <strain evidence="3">MV-1</strain>
    </source>
</reference>
<dbReference type="InterPro" id="IPR007402">
    <property type="entry name" value="DUF455"/>
</dbReference>
<dbReference type="Gene3D" id="1.20.1260.10">
    <property type="match status" value="1"/>
</dbReference>
<feature type="region of interest" description="Disordered" evidence="1">
    <location>
        <begin position="41"/>
        <end position="73"/>
    </location>
</feature>